<keyword evidence="8" id="KW-0391">Immunity</keyword>
<dbReference type="PROSITE" id="PS00018">
    <property type="entry name" value="EF_HAND_1"/>
    <property type="match status" value="1"/>
</dbReference>
<dbReference type="Pfam" id="PF01582">
    <property type="entry name" value="TIR"/>
    <property type="match status" value="1"/>
</dbReference>
<comment type="subcellular location">
    <subcellularLocation>
        <location evidence="1">Membrane</location>
        <topology evidence="1">Single-pass type I membrane protein</topology>
    </subcellularLocation>
</comment>
<evidence type="ECO:0000256" key="9">
    <source>
        <dbReference type="ARBA" id="ARBA00022989"/>
    </source>
</evidence>
<dbReference type="InterPro" id="IPR000157">
    <property type="entry name" value="TIR_dom"/>
</dbReference>
<dbReference type="InterPro" id="IPR018247">
    <property type="entry name" value="EF_Hand_1_Ca_BS"/>
</dbReference>
<evidence type="ECO:0000313" key="21">
    <source>
        <dbReference type="Proteomes" id="UP000654395"/>
    </source>
</evidence>
<organism evidence="20 21">
    <name type="scientific">Urocolius indicus</name>
    <name type="common">Red-faced mousebird</name>
    <name type="synonym">Colius indicus</name>
    <dbReference type="NCBI Taxonomy" id="458196"/>
    <lineage>
        <taxon>Eukaryota</taxon>
        <taxon>Metazoa</taxon>
        <taxon>Chordata</taxon>
        <taxon>Craniata</taxon>
        <taxon>Vertebrata</taxon>
        <taxon>Euteleostomi</taxon>
        <taxon>Archelosauria</taxon>
        <taxon>Archosauria</taxon>
        <taxon>Dinosauria</taxon>
        <taxon>Saurischia</taxon>
        <taxon>Theropoda</taxon>
        <taxon>Coelurosauria</taxon>
        <taxon>Aves</taxon>
        <taxon>Neognathae</taxon>
        <taxon>Neoaves</taxon>
        <taxon>Telluraves</taxon>
        <taxon>Coraciimorphae</taxon>
        <taxon>Coliiformes</taxon>
        <taxon>Coliidae</taxon>
        <taxon>Urocolius</taxon>
    </lineage>
</organism>
<comment type="subunit">
    <text evidence="16">Binds MYD88 (via TIR domain).</text>
</comment>
<evidence type="ECO:0000256" key="18">
    <source>
        <dbReference type="SAM" id="Phobius"/>
    </source>
</evidence>
<evidence type="ECO:0000256" key="1">
    <source>
        <dbReference type="ARBA" id="ARBA00004479"/>
    </source>
</evidence>
<evidence type="ECO:0000256" key="4">
    <source>
        <dbReference type="ARBA" id="ARBA00022614"/>
    </source>
</evidence>
<keyword evidence="7" id="KW-0677">Repeat</keyword>
<sequence>DATQLCNCSSMGLDFIPQGLTGKITTLDLSHNRIKHIQSQDLQQAVNLRALLLQSNKISLIDEDAFRSLGKLQLLDLSNNSLAHLSPAWFRHLFSLQGLHLQGNSYRDLGEGSLFSSLRNLSSLHLGNPGFSIIRQGNFEGIELLDKLWIDGGNLSQYEPGSLKTIKKINHMIINLKNTTVFSAIVGDLVHSVLWLEVRRIAFSIPAEMKLLRIMSSSFAKKISFKRTLLTDDTVPELVSILEDMPNLVEVEMIDCRLLGTGRWKGQIHANQSQTVRVLTIKKLSIEEFYLFTDLRDVISLLSLLTKVTVENTKVFLVPCSLSKHLVSLEYLDLSANLLGDQSLEHSACEGGWPSLKTLNLSQNSLSDLEMTGKSLSHLRNLTLLDISQNNFGEIPDVCEWPKNLKHLNLSSTQITKLTTCVPSTLEVLDVSANKLKEFGLQLPFLKVLYLAKNQLKTLPGAAPIPNLVALSVRRNKLNSFSREEFESFKQMELLDASDNNFICSCEFLSFIHHQAGIAQVLVGWPDQYICDSPLAVRGAQVGAVHLSVMECHRSLVVVLICALVFLAILVLVAVGYKYHAVWYLRMTWAWLRAKRKPKRAPPKDICYDAFVSYSENDSDWVENIMVRELEQACPPFRLCLHKRDFVPGKWIVDNIIDSMEKSHKTLFVLSEHFVQSEWCKYELDFSHFRLFDENNDAAILVLLEPIQSKAIPKRFCKLRKIMNTKTYLEWPLEEEQQEMFWFNLKVALKS</sequence>
<evidence type="ECO:0000256" key="13">
    <source>
        <dbReference type="ARBA" id="ARBA00023170"/>
    </source>
</evidence>
<comment type="caution">
    <text evidence="20">The sequence shown here is derived from an EMBL/GenBank/DDBJ whole genome shotgun (WGS) entry which is preliminary data.</text>
</comment>
<dbReference type="PIRSF" id="PIRSF037595">
    <property type="entry name" value="Toll-like_receptor"/>
    <property type="match status" value="1"/>
</dbReference>
<dbReference type="InterPro" id="IPR003591">
    <property type="entry name" value="Leu-rich_rpt_typical-subtyp"/>
</dbReference>
<evidence type="ECO:0000313" key="20">
    <source>
        <dbReference type="EMBL" id="NXX79329.1"/>
    </source>
</evidence>
<dbReference type="Pfam" id="PF13855">
    <property type="entry name" value="LRR_8"/>
    <property type="match status" value="2"/>
</dbReference>
<keyword evidence="10" id="KW-0520">NAD</keyword>
<feature type="disulfide bond" evidence="17">
    <location>
        <begin position="320"/>
        <end position="349"/>
    </location>
</feature>
<dbReference type="Proteomes" id="UP000654395">
    <property type="component" value="Unassembled WGS sequence"/>
</dbReference>
<dbReference type="InterPro" id="IPR017241">
    <property type="entry name" value="Toll-like_receptor"/>
</dbReference>
<feature type="disulfide bond" evidence="17">
    <location>
        <begin position="399"/>
        <end position="421"/>
    </location>
</feature>
<dbReference type="GO" id="GO:0004888">
    <property type="term" value="F:transmembrane signaling receptor activity"/>
    <property type="evidence" value="ECO:0007669"/>
    <property type="project" value="InterPro"/>
</dbReference>
<evidence type="ECO:0000259" key="19">
    <source>
        <dbReference type="PROSITE" id="PS50104"/>
    </source>
</evidence>
<dbReference type="OrthoDB" id="1081807at2759"/>
<feature type="non-terminal residue" evidence="20">
    <location>
        <position position="1"/>
    </location>
</feature>
<reference evidence="20" key="1">
    <citation type="submission" date="2020-02" db="EMBL/GenBank/DDBJ databases">
        <title>Bird 10,000 Genomes (B10K) Project - Family phase.</title>
        <authorList>
            <person name="Zhang G."/>
        </authorList>
    </citation>
    <scope>NUCLEOTIDE SEQUENCE</scope>
    <source>
        <strain evidence="20">B10K-DU-030-59</strain>
    </source>
</reference>
<dbReference type="Gene3D" id="3.80.10.10">
    <property type="entry name" value="Ribonuclease Inhibitor"/>
    <property type="match status" value="1"/>
</dbReference>
<evidence type="ECO:0000256" key="7">
    <source>
        <dbReference type="ARBA" id="ARBA00022737"/>
    </source>
</evidence>
<dbReference type="PROSITE" id="PS50104">
    <property type="entry name" value="TIR"/>
    <property type="match status" value="1"/>
</dbReference>
<gene>
    <name evidence="20" type="primary">Tlr22</name>
    <name evidence="20" type="ORF">UROIND_R03769</name>
</gene>
<dbReference type="GO" id="GO:0006954">
    <property type="term" value="P:inflammatory response"/>
    <property type="evidence" value="ECO:0007669"/>
    <property type="project" value="UniProtKB-KW"/>
</dbReference>
<feature type="transmembrane region" description="Helical" evidence="18">
    <location>
        <begin position="556"/>
        <end position="577"/>
    </location>
</feature>
<dbReference type="SUPFAM" id="SSF52058">
    <property type="entry name" value="L domain-like"/>
    <property type="match status" value="2"/>
</dbReference>
<keyword evidence="4" id="KW-0433">Leucine-rich repeat</keyword>
<dbReference type="PANTHER" id="PTHR24365:SF17">
    <property type="entry name" value="TOLL-LIKE RECEPTOR 2"/>
    <property type="match status" value="1"/>
</dbReference>
<evidence type="ECO:0000256" key="16">
    <source>
        <dbReference type="ARBA" id="ARBA00066192"/>
    </source>
</evidence>
<keyword evidence="12 17" id="KW-1015">Disulfide bond</keyword>
<keyword evidence="3" id="KW-0399">Innate immunity</keyword>
<dbReference type="InterPro" id="IPR000483">
    <property type="entry name" value="Cys-rich_flank_reg_C"/>
</dbReference>
<dbReference type="SMART" id="SM00255">
    <property type="entry name" value="TIR"/>
    <property type="match status" value="1"/>
</dbReference>
<keyword evidence="11 18" id="KW-0472">Membrane</keyword>
<keyword evidence="14" id="KW-0325">Glycoprotein</keyword>
<keyword evidence="6" id="KW-0732">Signal</keyword>
<comment type="similarity">
    <text evidence="2">Belongs to the Toll-like receptor family.</text>
</comment>
<dbReference type="PANTHER" id="PTHR24365">
    <property type="entry name" value="TOLL-LIKE RECEPTOR"/>
    <property type="match status" value="1"/>
</dbReference>
<dbReference type="SMART" id="SM00369">
    <property type="entry name" value="LRR_TYP"/>
    <property type="match status" value="10"/>
</dbReference>
<evidence type="ECO:0000256" key="15">
    <source>
        <dbReference type="ARBA" id="ARBA00023198"/>
    </source>
</evidence>
<proteinExistence type="inferred from homology"/>
<dbReference type="GO" id="GO:0045087">
    <property type="term" value="P:innate immune response"/>
    <property type="evidence" value="ECO:0007669"/>
    <property type="project" value="UniProtKB-KW"/>
</dbReference>
<dbReference type="InterPro" id="IPR035897">
    <property type="entry name" value="Toll_tir_struct_dom_sf"/>
</dbReference>
<dbReference type="SMART" id="SM00082">
    <property type="entry name" value="LRRCT"/>
    <property type="match status" value="1"/>
</dbReference>
<dbReference type="Gene3D" id="3.40.50.10140">
    <property type="entry name" value="Toll/interleukin-1 receptor homology (TIR) domain"/>
    <property type="match status" value="1"/>
</dbReference>
<protein>
    <submittedName>
        <fullName evidence="20">TLR22 protein</fullName>
    </submittedName>
</protein>
<accession>A0A852KPM9</accession>
<dbReference type="EMBL" id="WBNH01005364">
    <property type="protein sequence ID" value="NXX79329.1"/>
    <property type="molecule type" value="Genomic_DNA"/>
</dbReference>
<keyword evidence="13" id="KW-0675">Receptor</keyword>
<evidence type="ECO:0000256" key="14">
    <source>
        <dbReference type="ARBA" id="ARBA00023180"/>
    </source>
</evidence>
<dbReference type="FunFam" id="3.80.10.10:FF:000046">
    <property type="entry name" value="Toll-like receptor 2"/>
    <property type="match status" value="1"/>
</dbReference>
<dbReference type="PRINTS" id="PR00019">
    <property type="entry name" value="LEURICHRPT"/>
</dbReference>
<evidence type="ECO:0000256" key="6">
    <source>
        <dbReference type="ARBA" id="ARBA00022729"/>
    </source>
</evidence>
<evidence type="ECO:0000256" key="8">
    <source>
        <dbReference type="ARBA" id="ARBA00022859"/>
    </source>
</evidence>
<evidence type="ECO:0000256" key="3">
    <source>
        <dbReference type="ARBA" id="ARBA00022588"/>
    </source>
</evidence>
<evidence type="ECO:0000256" key="2">
    <source>
        <dbReference type="ARBA" id="ARBA00009634"/>
    </source>
</evidence>
<name>A0A852KPM9_UROIN</name>
<dbReference type="FunFam" id="3.40.50.10140:FF:000001">
    <property type="entry name" value="Toll-like receptor 2"/>
    <property type="match status" value="1"/>
</dbReference>
<evidence type="ECO:0000256" key="11">
    <source>
        <dbReference type="ARBA" id="ARBA00023136"/>
    </source>
</evidence>
<feature type="non-terminal residue" evidence="20">
    <location>
        <position position="751"/>
    </location>
</feature>
<evidence type="ECO:0000256" key="17">
    <source>
        <dbReference type="PIRSR" id="PIRSR037595-2"/>
    </source>
</evidence>
<keyword evidence="9 18" id="KW-1133">Transmembrane helix</keyword>
<keyword evidence="15" id="KW-0395">Inflammatory response</keyword>
<keyword evidence="21" id="KW-1185">Reference proteome</keyword>
<feature type="domain" description="TIR" evidence="19">
    <location>
        <begin position="606"/>
        <end position="749"/>
    </location>
</feature>
<dbReference type="InterPro" id="IPR032675">
    <property type="entry name" value="LRR_dom_sf"/>
</dbReference>
<dbReference type="GO" id="GO:0042497">
    <property type="term" value="F:triacyl lipopeptide binding"/>
    <property type="evidence" value="ECO:0007669"/>
    <property type="project" value="TreeGrafter"/>
</dbReference>
<dbReference type="GO" id="GO:0005886">
    <property type="term" value="C:plasma membrane"/>
    <property type="evidence" value="ECO:0007669"/>
    <property type="project" value="TreeGrafter"/>
</dbReference>
<evidence type="ECO:0000256" key="12">
    <source>
        <dbReference type="ARBA" id="ARBA00023157"/>
    </source>
</evidence>
<evidence type="ECO:0000256" key="10">
    <source>
        <dbReference type="ARBA" id="ARBA00023027"/>
    </source>
</evidence>
<dbReference type="PROSITE" id="PS51450">
    <property type="entry name" value="LRR"/>
    <property type="match status" value="3"/>
</dbReference>
<dbReference type="GO" id="GO:0002224">
    <property type="term" value="P:toll-like receptor signaling pathway"/>
    <property type="evidence" value="ECO:0007669"/>
    <property type="project" value="InterPro"/>
</dbReference>
<dbReference type="GO" id="GO:0043235">
    <property type="term" value="C:receptor complex"/>
    <property type="evidence" value="ECO:0007669"/>
    <property type="project" value="TreeGrafter"/>
</dbReference>
<dbReference type="PRINTS" id="PR01537">
    <property type="entry name" value="INTRLKN1R1F"/>
</dbReference>
<evidence type="ECO:0000256" key="5">
    <source>
        <dbReference type="ARBA" id="ARBA00022692"/>
    </source>
</evidence>
<dbReference type="SUPFAM" id="SSF52200">
    <property type="entry name" value="Toll/Interleukin receptor TIR domain"/>
    <property type="match status" value="1"/>
</dbReference>
<keyword evidence="5 18" id="KW-0812">Transmembrane</keyword>
<dbReference type="InterPro" id="IPR001611">
    <property type="entry name" value="Leu-rich_rpt"/>
</dbReference>
<dbReference type="AlphaFoldDB" id="A0A852KPM9"/>